<keyword evidence="3 4" id="KW-0326">Glycosidase</keyword>
<evidence type="ECO:0000256" key="3">
    <source>
        <dbReference type="ARBA" id="ARBA00023295"/>
    </source>
</evidence>
<dbReference type="GO" id="GO:0000272">
    <property type="term" value="P:polysaccharide catabolic process"/>
    <property type="evidence" value="ECO:0007669"/>
    <property type="project" value="InterPro"/>
</dbReference>
<gene>
    <name evidence="7" type="ORF">EG327_005848</name>
</gene>
<dbReference type="Proteomes" id="UP000490939">
    <property type="component" value="Unassembled WGS sequence"/>
</dbReference>
<dbReference type="Gene3D" id="3.20.20.80">
    <property type="entry name" value="Glycosidases"/>
    <property type="match status" value="1"/>
</dbReference>
<evidence type="ECO:0000256" key="1">
    <source>
        <dbReference type="ARBA" id="ARBA00005641"/>
    </source>
</evidence>
<dbReference type="AlphaFoldDB" id="A0A8H3VRM9"/>
<sequence length="412" mass="46533">MFVISFTVLVTLLSFFSHAFALSYLPLSTSGRDIIDNAKNTVTYAGINWPGHIDAMIPEGLQYQSIEDIVSKIKSVGFNVVRLTFAVEMVDQIIEGGDVSVQTSFVKALGDTDGGLVWKKFQERNPGLGDDITRLGVFDAVAAECEKQGIMIHLDNHISKAKWCCNSQDNNSWFGDREFDADKWRRAWGYMANYTKSWQALASIGMRNELRSPDSNSSLKAKSYNWSDWYTNMKSCAQRIQQANANVVVFFSGFNFDLDLSAVTAQKDLGGGKRFRKEDFLPGKIALELHNYQNSAKDCNAITGGLYRSGWNALNVKNPLVLPVVMTEFGFQQNMATARSPYAQCLKGFFEKERAGWMYWALSGSYYIRSGKKDFDETWALMNHDWSAWRSPDVIESYFVPMIKNTKERKSG</sequence>
<dbReference type="EMBL" id="WNWR01000034">
    <property type="protein sequence ID" value="KAE9993241.1"/>
    <property type="molecule type" value="Genomic_DNA"/>
</dbReference>
<evidence type="ECO:0000256" key="4">
    <source>
        <dbReference type="RuleBase" id="RU361153"/>
    </source>
</evidence>
<feature type="chain" id="PRO_5034292749" description="Glycoside hydrolase family 5 domain-containing protein" evidence="5">
    <location>
        <begin position="22"/>
        <end position="412"/>
    </location>
</feature>
<keyword evidence="8" id="KW-1185">Reference proteome</keyword>
<comment type="similarity">
    <text evidence="1 4">Belongs to the glycosyl hydrolase 5 (cellulase A) family.</text>
</comment>
<dbReference type="Pfam" id="PF00150">
    <property type="entry name" value="Cellulase"/>
    <property type="match status" value="1"/>
</dbReference>
<dbReference type="PANTHER" id="PTHR31263:SF0">
    <property type="entry name" value="CELLULASE FAMILY PROTEIN (AFU_ORTHOLOGUE AFUA_5G14560)"/>
    <property type="match status" value="1"/>
</dbReference>
<feature type="signal peptide" evidence="5">
    <location>
        <begin position="1"/>
        <end position="21"/>
    </location>
</feature>
<protein>
    <recommendedName>
        <fullName evidence="6">Glycoside hydrolase family 5 domain-containing protein</fullName>
    </recommendedName>
</protein>
<comment type="caution">
    <text evidence="7">The sequence shown here is derived from an EMBL/GenBank/DDBJ whole genome shotgun (WGS) entry which is preliminary data.</text>
</comment>
<evidence type="ECO:0000256" key="2">
    <source>
        <dbReference type="ARBA" id="ARBA00022801"/>
    </source>
</evidence>
<dbReference type="PANTHER" id="PTHR31263">
    <property type="entry name" value="CELLULASE FAMILY PROTEIN (AFU_ORTHOLOGUE AFUA_5G14560)"/>
    <property type="match status" value="1"/>
</dbReference>
<dbReference type="SUPFAM" id="SSF51445">
    <property type="entry name" value="(Trans)glycosidases"/>
    <property type="match status" value="1"/>
</dbReference>
<feature type="domain" description="Glycoside hydrolase family 5" evidence="6">
    <location>
        <begin position="62"/>
        <end position="363"/>
    </location>
</feature>
<evidence type="ECO:0000256" key="5">
    <source>
        <dbReference type="SAM" id="SignalP"/>
    </source>
</evidence>
<evidence type="ECO:0000313" key="7">
    <source>
        <dbReference type="EMBL" id="KAE9993241.1"/>
    </source>
</evidence>
<accession>A0A8H3VRM9</accession>
<dbReference type="InterPro" id="IPR017853">
    <property type="entry name" value="GH"/>
</dbReference>
<dbReference type="GO" id="GO:0004553">
    <property type="term" value="F:hydrolase activity, hydrolyzing O-glycosyl compounds"/>
    <property type="evidence" value="ECO:0007669"/>
    <property type="project" value="InterPro"/>
</dbReference>
<dbReference type="InterPro" id="IPR001547">
    <property type="entry name" value="Glyco_hydro_5"/>
</dbReference>
<evidence type="ECO:0000259" key="6">
    <source>
        <dbReference type="Pfam" id="PF00150"/>
    </source>
</evidence>
<evidence type="ECO:0000313" key="8">
    <source>
        <dbReference type="Proteomes" id="UP000490939"/>
    </source>
</evidence>
<keyword evidence="2 4" id="KW-0378">Hydrolase</keyword>
<organism evidence="7 8">
    <name type="scientific">Venturia inaequalis</name>
    <name type="common">Apple scab fungus</name>
    <dbReference type="NCBI Taxonomy" id="5025"/>
    <lineage>
        <taxon>Eukaryota</taxon>
        <taxon>Fungi</taxon>
        <taxon>Dikarya</taxon>
        <taxon>Ascomycota</taxon>
        <taxon>Pezizomycotina</taxon>
        <taxon>Dothideomycetes</taxon>
        <taxon>Pleosporomycetidae</taxon>
        <taxon>Venturiales</taxon>
        <taxon>Venturiaceae</taxon>
        <taxon>Venturia</taxon>
    </lineage>
</organism>
<name>A0A8H3VRM9_VENIN</name>
<proteinExistence type="inferred from homology"/>
<keyword evidence="5" id="KW-0732">Signal</keyword>
<reference evidence="7 8" key="1">
    <citation type="submission" date="2019-07" db="EMBL/GenBank/DDBJ databases">
        <title>Venturia inaequalis Genome Resource.</title>
        <authorList>
            <person name="Lichtner F.J."/>
        </authorList>
    </citation>
    <scope>NUCLEOTIDE SEQUENCE [LARGE SCALE GENOMIC DNA]</scope>
    <source>
        <strain evidence="7 8">DMI_063113</strain>
    </source>
</reference>